<evidence type="ECO:0000256" key="1">
    <source>
        <dbReference type="SAM" id="MobiDB-lite"/>
    </source>
</evidence>
<feature type="compositionally biased region" description="Basic and acidic residues" evidence="1">
    <location>
        <begin position="145"/>
        <end position="157"/>
    </location>
</feature>
<proteinExistence type="predicted"/>
<evidence type="ECO:0000313" key="2">
    <source>
        <dbReference type="EMBL" id="DAF94985.1"/>
    </source>
</evidence>
<feature type="region of interest" description="Disordered" evidence="1">
    <location>
        <begin position="127"/>
        <end position="183"/>
    </location>
</feature>
<protein>
    <submittedName>
        <fullName evidence="2">Replisome organizer</fullName>
    </submittedName>
</protein>
<sequence>MGGYFKLYRELFKKPIWLNSSNEQRVILITLLAMANWKETEWDYFGEKIILKPGQFVTSLQKIVEQCKAEGVEANKQITVQNVRTMLQKCERLNFLTVRLTGKSTKSGRLITIVNWRVYQGEEPTVNKEINKEPNSQLTNNQQRANKEPNKHIKEEYKELEEDKESIRNGEEKNAPNIPKKNSSELAKGAQYFSAKIMPILNRNQAEQINDLVAEYGADSFILACDRAVVDKNRSITHIANLLEKARRSRNSGQSVNVESILDELIERAGQS</sequence>
<feature type="compositionally biased region" description="Basic and acidic residues" evidence="1">
    <location>
        <begin position="165"/>
        <end position="174"/>
    </location>
</feature>
<name>A0A8S5UKF5_9CAUD</name>
<reference evidence="2" key="1">
    <citation type="journal article" date="2021" name="Proc. Natl. Acad. Sci. U.S.A.">
        <title>A Catalog of Tens of Thousands of Viruses from Human Metagenomes Reveals Hidden Associations with Chronic Diseases.</title>
        <authorList>
            <person name="Tisza M.J."/>
            <person name="Buck C.B."/>
        </authorList>
    </citation>
    <scope>NUCLEOTIDE SEQUENCE</scope>
    <source>
        <strain evidence="2">CtQf419</strain>
    </source>
</reference>
<dbReference type="EMBL" id="BK016102">
    <property type="protein sequence ID" value="DAF94985.1"/>
    <property type="molecule type" value="Genomic_DNA"/>
</dbReference>
<organism evidence="2">
    <name type="scientific">Myoviridae sp. ctQf419</name>
    <dbReference type="NCBI Taxonomy" id="2825102"/>
    <lineage>
        <taxon>Viruses</taxon>
        <taxon>Duplodnaviria</taxon>
        <taxon>Heunggongvirae</taxon>
        <taxon>Uroviricota</taxon>
        <taxon>Caudoviricetes</taxon>
    </lineage>
</organism>
<feature type="compositionally biased region" description="Polar residues" evidence="1">
    <location>
        <begin position="133"/>
        <end position="144"/>
    </location>
</feature>
<accession>A0A8S5UKF5</accession>